<evidence type="ECO:0000256" key="1">
    <source>
        <dbReference type="ARBA" id="ARBA00004409"/>
    </source>
</evidence>
<keyword evidence="8" id="KW-0175">Coiled coil</keyword>
<evidence type="ECO:0000259" key="12">
    <source>
        <dbReference type="PROSITE" id="PS50192"/>
    </source>
</evidence>
<evidence type="ECO:0000256" key="10">
    <source>
        <dbReference type="SAM" id="MobiDB-lite"/>
    </source>
</evidence>
<keyword evidence="9 11" id="KW-0472">Membrane</keyword>
<evidence type="ECO:0000313" key="13">
    <source>
        <dbReference type="EMBL" id="TFJ87032.1"/>
    </source>
</evidence>
<dbReference type="GO" id="GO:0005484">
    <property type="term" value="F:SNAP receptor activity"/>
    <property type="evidence" value="ECO:0007669"/>
    <property type="project" value="InterPro"/>
</dbReference>
<evidence type="ECO:0000256" key="2">
    <source>
        <dbReference type="ARBA" id="ARBA00009063"/>
    </source>
</evidence>
<feature type="domain" description="T-SNARE coiled-coil homology" evidence="12">
    <location>
        <begin position="226"/>
        <end position="288"/>
    </location>
</feature>
<evidence type="ECO:0000256" key="11">
    <source>
        <dbReference type="SAM" id="Phobius"/>
    </source>
</evidence>
<dbReference type="GO" id="GO:0031201">
    <property type="term" value="C:SNARE complex"/>
    <property type="evidence" value="ECO:0007669"/>
    <property type="project" value="TreeGrafter"/>
</dbReference>
<dbReference type="EMBL" id="SDOX01000006">
    <property type="protein sequence ID" value="TFJ87032.1"/>
    <property type="molecule type" value="Genomic_DNA"/>
</dbReference>
<dbReference type="Proteomes" id="UP000355283">
    <property type="component" value="Unassembled WGS sequence"/>
</dbReference>
<keyword evidence="5" id="KW-0653">Protein transport</keyword>
<reference evidence="13 14" key="1">
    <citation type="submission" date="2019-01" db="EMBL/GenBank/DDBJ databases">
        <title>Nuclear Genome Assembly of the Microalgal Biofuel strain Nannochloropsis salina CCMP1776.</title>
        <authorList>
            <person name="Hovde B."/>
        </authorList>
    </citation>
    <scope>NUCLEOTIDE SEQUENCE [LARGE SCALE GENOMIC DNA]</scope>
    <source>
        <strain evidence="13 14">CCMP1776</strain>
    </source>
</reference>
<feature type="compositionally biased region" description="Basic and acidic residues" evidence="10">
    <location>
        <begin position="45"/>
        <end position="54"/>
    </location>
</feature>
<dbReference type="InterPro" id="IPR045242">
    <property type="entry name" value="Syntaxin"/>
</dbReference>
<dbReference type="SMART" id="SM00397">
    <property type="entry name" value="t_SNARE"/>
    <property type="match status" value="1"/>
</dbReference>
<dbReference type="AlphaFoldDB" id="A0A4D9D636"/>
<comment type="similarity">
    <text evidence="2">Belongs to the syntaxin family.</text>
</comment>
<evidence type="ECO:0000313" key="14">
    <source>
        <dbReference type="Proteomes" id="UP000355283"/>
    </source>
</evidence>
<dbReference type="CDD" id="cd15845">
    <property type="entry name" value="SNARE_syntaxin16"/>
    <property type="match status" value="1"/>
</dbReference>
<keyword evidence="7" id="KW-0333">Golgi apparatus</keyword>
<keyword evidence="3" id="KW-0813">Transport</keyword>
<comment type="subcellular location">
    <subcellularLocation>
        <location evidence="1">Golgi apparatus membrane</location>
        <topology evidence="1">Single-pass type IV membrane protein</topology>
    </subcellularLocation>
</comment>
<evidence type="ECO:0000256" key="5">
    <source>
        <dbReference type="ARBA" id="ARBA00022927"/>
    </source>
</evidence>
<accession>A0A4D9D636</accession>
<evidence type="ECO:0000256" key="9">
    <source>
        <dbReference type="ARBA" id="ARBA00023136"/>
    </source>
</evidence>
<dbReference type="OrthoDB" id="10251371at2759"/>
<dbReference type="GO" id="GO:0048278">
    <property type="term" value="P:vesicle docking"/>
    <property type="evidence" value="ECO:0007669"/>
    <property type="project" value="TreeGrafter"/>
</dbReference>
<keyword evidence="6 11" id="KW-1133">Transmembrane helix</keyword>
<proteinExistence type="inferred from homology"/>
<evidence type="ECO:0000256" key="8">
    <source>
        <dbReference type="ARBA" id="ARBA00023054"/>
    </source>
</evidence>
<dbReference type="GO" id="GO:0006906">
    <property type="term" value="P:vesicle fusion"/>
    <property type="evidence" value="ECO:0007669"/>
    <property type="project" value="TreeGrafter"/>
</dbReference>
<protein>
    <recommendedName>
        <fullName evidence="12">t-SNARE coiled-coil homology domain-containing protein</fullName>
    </recommendedName>
</protein>
<evidence type="ECO:0000256" key="6">
    <source>
        <dbReference type="ARBA" id="ARBA00022989"/>
    </source>
</evidence>
<gene>
    <name evidence="13" type="ORF">NSK_001366</name>
</gene>
<comment type="caution">
    <text evidence="13">The sequence shown here is derived from an EMBL/GenBank/DDBJ whole genome shotgun (WGS) entry which is preliminary data.</text>
</comment>
<sequence length="324" mass="36390">MATRDVTKRFVELRVEIKKARPTHRSNDSALSNSINGRGSAHLLGDPKDLEKGGTDWQAARSQLPPLWVDVVDRVDEAIRNIQEQMKELSRLHRKRLLVSFDEKAEAGKEQEILALTEAITEQFRVVERKLTAVGGQVECESDAEVKVRRNLQRSMASKTQRLSHAFRFQQKDYLKKLRAQKEGAMGGGEFAFLDKDEGGEPVLVPDNRSETGFRQAQVTVLESTDALVQERDSEIARIAEGIEALAHVMKRLGELVIDQGSVLDRIDYNIDMAVDRVQQGVTQLEATEKIQKQGGATSCILTLIFLIFALLVVQVIKHAPRKR</sequence>
<dbReference type="Gene3D" id="1.20.58.70">
    <property type="match status" value="1"/>
</dbReference>
<keyword evidence="4 11" id="KW-0812">Transmembrane</keyword>
<dbReference type="PROSITE" id="PS50192">
    <property type="entry name" value="T_SNARE"/>
    <property type="match status" value="1"/>
</dbReference>
<dbReference type="InterPro" id="IPR010989">
    <property type="entry name" value="SNARE"/>
</dbReference>
<feature type="transmembrane region" description="Helical" evidence="11">
    <location>
        <begin position="296"/>
        <end position="317"/>
    </location>
</feature>
<dbReference type="GO" id="GO:0006886">
    <property type="term" value="P:intracellular protein transport"/>
    <property type="evidence" value="ECO:0007669"/>
    <property type="project" value="InterPro"/>
</dbReference>
<name>A0A4D9D636_9STRA</name>
<evidence type="ECO:0000256" key="4">
    <source>
        <dbReference type="ARBA" id="ARBA00022692"/>
    </source>
</evidence>
<evidence type="ECO:0000256" key="3">
    <source>
        <dbReference type="ARBA" id="ARBA00022448"/>
    </source>
</evidence>
<dbReference type="InterPro" id="IPR000727">
    <property type="entry name" value="T_SNARE_dom"/>
</dbReference>
<dbReference type="PANTHER" id="PTHR19957">
    <property type="entry name" value="SYNTAXIN"/>
    <property type="match status" value="1"/>
</dbReference>
<keyword evidence="14" id="KW-1185">Reference proteome</keyword>
<feature type="region of interest" description="Disordered" evidence="10">
    <location>
        <begin position="21"/>
        <end position="54"/>
    </location>
</feature>
<evidence type="ECO:0000256" key="7">
    <source>
        <dbReference type="ARBA" id="ARBA00023034"/>
    </source>
</evidence>
<dbReference type="Pfam" id="PF05739">
    <property type="entry name" value="SNARE"/>
    <property type="match status" value="1"/>
</dbReference>
<dbReference type="PANTHER" id="PTHR19957:SF83">
    <property type="entry name" value="SYNTAXIN-16"/>
    <property type="match status" value="1"/>
</dbReference>
<dbReference type="GO" id="GO:0000149">
    <property type="term" value="F:SNARE binding"/>
    <property type="evidence" value="ECO:0007669"/>
    <property type="project" value="TreeGrafter"/>
</dbReference>
<dbReference type="InterPro" id="IPR006012">
    <property type="entry name" value="Syntaxin/epimorphin_CS"/>
</dbReference>
<dbReference type="GO" id="GO:0000139">
    <property type="term" value="C:Golgi membrane"/>
    <property type="evidence" value="ECO:0007669"/>
    <property type="project" value="UniProtKB-SubCell"/>
</dbReference>
<organism evidence="13 14">
    <name type="scientific">Nannochloropsis salina CCMP1776</name>
    <dbReference type="NCBI Taxonomy" id="1027361"/>
    <lineage>
        <taxon>Eukaryota</taxon>
        <taxon>Sar</taxon>
        <taxon>Stramenopiles</taxon>
        <taxon>Ochrophyta</taxon>
        <taxon>Eustigmatophyceae</taxon>
        <taxon>Eustigmatales</taxon>
        <taxon>Monodopsidaceae</taxon>
        <taxon>Microchloropsis</taxon>
        <taxon>Microchloropsis salina</taxon>
    </lineage>
</organism>
<dbReference type="PROSITE" id="PS00914">
    <property type="entry name" value="SYNTAXIN"/>
    <property type="match status" value="1"/>
</dbReference>
<dbReference type="SUPFAM" id="SSF47661">
    <property type="entry name" value="t-snare proteins"/>
    <property type="match status" value="1"/>
</dbReference>
<feature type="compositionally biased region" description="Polar residues" evidence="10">
    <location>
        <begin position="28"/>
        <end position="37"/>
    </location>
</feature>